<gene>
    <name evidence="7" type="ORF">E0D97_01125</name>
</gene>
<dbReference type="GO" id="GO:0016614">
    <property type="term" value="F:oxidoreductase activity, acting on CH-OH group of donors"/>
    <property type="evidence" value="ECO:0007669"/>
    <property type="project" value="InterPro"/>
</dbReference>
<comment type="similarity">
    <text evidence="1">Belongs to the GMC oxidoreductase family.</text>
</comment>
<accession>A0A4V2MP30</accession>
<evidence type="ECO:0000256" key="4">
    <source>
        <dbReference type="ARBA" id="ARBA00023002"/>
    </source>
</evidence>
<reference evidence="7 8" key="1">
    <citation type="journal article" date="2015" name="Antonie Van Leeuwenhoek">
        <title>Oricola cellulosilytica gen. nov., sp. nov., a cellulose-degrading bacterium of the family Phyllobacteriaceae isolated from surface seashore water, and emended descriptions of Mesorhizobium loti and Phyllobacterium myrsinacearum.</title>
        <authorList>
            <person name="Hameed A."/>
            <person name="Shahina M."/>
            <person name="Lai W.A."/>
            <person name="Lin S.Y."/>
            <person name="Young L.S."/>
            <person name="Liu Y.C."/>
            <person name="Hsu Y.H."/>
            <person name="Young C.C."/>
        </authorList>
    </citation>
    <scope>NUCLEOTIDE SEQUENCE [LARGE SCALE GENOMIC DNA]</scope>
    <source>
        <strain evidence="7 8">KCTC 52183</strain>
    </source>
</reference>
<protein>
    <submittedName>
        <fullName evidence="7">GMC family oxidoreductase</fullName>
    </submittedName>
</protein>
<dbReference type="InterPro" id="IPR036188">
    <property type="entry name" value="FAD/NAD-bd_sf"/>
</dbReference>
<keyword evidence="8" id="KW-1185">Reference proteome</keyword>
<dbReference type="AlphaFoldDB" id="A0A4V2MP30"/>
<evidence type="ECO:0000259" key="5">
    <source>
        <dbReference type="Pfam" id="PF00732"/>
    </source>
</evidence>
<dbReference type="GO" id="GO:0050660">
    <property type="term" value="F:flavin adenine dinucleotide binding"/>
    <property type="evidence" value="ECO:0007669"/>
    <property type="project" value="InterPro"/>
</dbReference>
<dbReference type="SUPFAM" id="SSF51905">
    <property type="entry name" value="FAD/NAD(P)-binding domain"/>
    <property type="match status" value="1"/>
</dbReference>
<sequence>MAAPYDLSDENVVVIIGSGAGGGTLGNELAQKGVDVVILEAGKRIEYDEFINDEWESFGQLAWLDNRTTSGDWRVSRDFPNLPAWIVKAVGGTTTHWAGASLRFQEHEFKALTNYGSVEGANLLDWPLTLADLEPYYAKAEDKLGVTRTNGIPGLPGSNNFKVFEAGAKALGYEKVHTGRMAINSEYRDDRDACQQTGFCFQGCKWGAKWSTLYTEIPKGEATGRLEVRPESHVLKIEHGDDGKVTGVVYADTQGNLQTQKARVVCVAGNSIESPRLLLNSASNMFPDGLANSSGQVGKNYMRHTTGSVYAVFDKPVNFYRGTTMAGIIQDEAGHDPSRGFVGGYELETLALGLPFMAAFLDPGGWGRGFTTALDAYDRMAGMWIVGEDMPQEKNRISLHGELKDQYGMPIPDVYFDDHPNDIAMRNHAYRQGMAIYDAVGATRTFPTPPYPSTHNLGTNRMSEKASDGVVNMWGQSHDIDNLFVSDGSQFTTGAAENPTLTIVTLAIRQADYLAEQLSQGNL</sequence>
<evidence type="ECO:0000313" key="8">
    <source>
        <dbReference type="Proteomes" id="UP000291301"/>
    </source>
</evidence>
<dbReference type="Proteomes" id="UP000291301">
    <property type="component" value="Unassembled WGS sequence"/>
</dbReference>
<dbReference type="PANTHER" id="PTHR46056">
    <property type="entry name" value="LONG-CHAIN-ALCOHOL OXIDASE"/>
    <property type="match status" value="1"/>
</dbReference>
<evidence type="ECO:0000256" key="2">
    <source>
        <dbReference type="ARBA" id="ARBA00022630"/>
    </source>
</evidence>
<proteinExistence type="inferred from homology"/>
<dbReference type="InterPro" id="IPR000172">
    <property type="entry name" value="GMC_OxRdtase_N"/>
</dbReference>
<feature type="domain" description="Glucose-methanol-choline oxidoreductase C-terminal" evidence="6">
    <location>
        <begin position="391"/>
        <end position="507"/>
    </location>
</feature>
<keyword evidence="3" id="KW-0274">FAD</keyword>
<dbReference type="SUPFAM" id="SSF54373">
    <property type="entry name" value="FAD-linked reductases, C-terminal domain"/>
    <property type="match status" value="1"/>
</dbReference>
<dbReference type="Pfam" id="PF05199">
    <property type="entry name" value="GMC_oxred_C"/>
    <property type="match status" value="1"/>
</dbReference>
<comment type="caution">
    <text evidence="7">The sequence shown here is derived from an EMBL/GenBank/DDBJ whole genome shotgun (WGS) entry which is preliminary data.</text>
</comment>
<evidence type="ECO:0000259" key="6">
    <source>
        <dbReference type="Pfam" id="PF05199"/>
    </source>
</evidence>
<evidence type="ECO:0000256" key="3">
    <source>
        <dbReference type="ARBA" id="ARBA00022827"/>
    </source>
</evidence>
<organism evidence="7 8">
    <name type="scientific">Oricola cellulosilytica</name>
    <dbReference type="NCBI Taxonomy" id="1429082"/>
    <lineage>
        <taxon>Bacteria</taxon>
        <taxon>Pseudomonadati</taxon>
        <taxon>Pseudomonadota</taxon>
        <taxon>Alphaproteobacteria</taxon>
        <taxon>Hyphomicrobiales</taxon>
        <taxon>Ahrensiaceae</taxon>
        <taxon>Oricola</taxon>
    </lineage>
</organism>
<dbReference type="Gene3D" id="3.50.50.60">
    <property type="entry name" value="FAD/NAD(P)-binding domain"/>
    <property type="match status" value="2"/>
</dbReference>
<keyword evidence="4" id="KW-0560">Oxidoreductase</keyword>
<dbReference type="InterPro" id="IPR007867">
    <property type="entry name" value="GMC_OxRtase_C"/>
</dbReference>
<dbReference type="Pfam" id="PF00732">
    <property type="entry name" value="GMC_oxred_N"/>
    <property type="match status" value="1"/>
</dbReference>
<keyword evidence="2" id="KW-0285">Flavoprotein</keyword>
<evidence type="ECO:0000256" key="1">
    <source>
        <dbReference type="ARBA" id="ARBA00010790"/>
    </source>
</evidence>
<dbReference type="RefSeq" id="WP_131564610.1">
    <property type="nucleotide sequence ID" value="NZ_JAINFK010000001.1"/>
</dbReference>
<name>A0A4V2MP30_9HYPH</name>
<dbReference type="OrthoDB" id="9798604at2"/>
<evidence type="ECO:0000313" key="7">
    <source>
        <dbReference type="EMBL" id="TCD16072.1"/>
    </source>
</evidence>
<dbReference type="EMBL" id="SJST01000001">
    <property type="protein sequence ID" value="TCD16072.1"/>
    <property type="molecule type" value="Genomic_DNA"/>
</dbReference>
<feature type="domain" description="Glucose-methanol-choline oxidoreductase N-terminal" evidence="5">
    <location>
        <begin position="88"/>
        <end position="305"/>
    </location>
</feature>
<dbReference type="PANTHER" id="PTHR46056:SF12">
    <property type="entry name" value="LONG-CHAIN-ALCOHOL OXIDASE"/>
    <property type="match status" value="1"/>
</dbReference>